<evidence type="ECO:0000256" key="1">
    <source>
        <dbReference type="ARBA" id="ARBA00022679"/>
    </source>
</evidence>
<dbReference type="STRING" id="34002.SAMN04489859_10124"/>
<evidence type="ECO:0000313" key="5">
    <source>
        <dbReference type="Proteomes" id="UP000199054"/>
    </source>
</evidence>
<dbReference type="CDD" id="cd04301">
    <property type="entry name" value="NAT_SF"/>
    <property type="match status" value="1"/>
</dbReference>
<evidence type="ECO:0000313" key="4">
    <source>
        <dbReference type="EMBL" id="SEN65062.1"/>
    </source>
</evidence>
<dbReference type="OrthoDB" id="7301318at2"/>
<dbReference type="Proteomes" id="UP000199054">
    <property type="component" value="Unassembled WGS sequence"/>
</dbReference>
<dbReference type="RefSeq" id="WP_090611874.1">
    <property type="nucleotide sequence ID" value="NZ_CP067124.1"/>
</dbReference>
<keyword evidence="5" id="KW-1185">Reference proteome</keyword>
<feature type="domain" description="N-acetyltransferase" evidence="3">
    <location>
        <begin position="104"/>
        <end position="241"/>
    </location>
</feature>
<dbReference type="Gene3D" id="3.40.630.30">
    <property type="match status" value="1"/>
</dbReference>
<evidence type="ECO:0000256" key="2">
    <source>
        <dbReference type="ARBA" id="ARBA00023315"/>
    </source>
</evidence>
<dbReference type="EMBL" id="FODE01000012">
    <property type="protein sequence ID" value="SEN65062.1"/>
    <property type="molecule type" value="Genomic_DNA"/>
</dbReference>
<dbReference type="PANTHER" id="PTHR43420">
    <property type="entry name" value="ACETYLTRANSFERASE"/>
    <property type="match status" value="1"/>
</dbReference>
<dbReference type="AlphaFoldDB" id="A0A1H8IA06"/>
<dbReference type="PROSITE" id="PS51186">
    <property type="entry name" value="GNAT"/>
    <property type="match status" value="1"/>
</dbReference>
<dbReference type="Pfam" id="PF00583">
    <property type="entry name" value="Acetyltransf_1"/>
    <property type="match status" value="1"/>
</dbReference>
<gene>
    <name evidence="4" type="ORF">SAMN04489859_10124</name>
</gene>
<keyword evidence="2" id="KW-0012">Acyltransferase</keyword>
<reference evidence="4 5" key="1">
    <citation type="submission" date="2016-10" db="EMBL/GenBank/DDBJ databases">
        <authorList>
            <person name="de Groot N.N."/>
        </authorList>
    </citation>
    <scope>NUCLEOTIDE SEQUENCE [LARGE SCALE GENOMIC DNA]</scope>
    <source>
        <strain evidence="4 5">DSM 8512</strain>
    </source>
</reference>
<dbReference type="InterPro" id="IPR050680">
    <property type="entry name" value="YpeA/RimI_acetyltransf"/>
</dbReference>
<proteinExistence type="predicted"/>
<protein>
    <submittedName>
        <fullName evidence="4">Acetyltransferase (GNAT) family protein</fullName>
    </submittedName>
</protein>
<dbReference type="InterPro" id="IPR016181">
    <property type="entry name" value="Acyl_CoA_acyltransferase"/>
</dbReference>
<dbReference type="SUPFAM" id="SSF55729">
    <property type="entry name" value="Acyl-CoA N-acyltransferases (Nat)"/>
    <property type="match status" value="1"/>
</dbReference>
<accession>A0A1H8IA06</accession>
<sequence length="241" mass="25993">MNDTGLRAAFQATWPAAEYADAGGFRVGCGLGGGGRVSCAMATGPWTEADLHEAVGLHQRWGQRPMFLVFDDDALLIAALKARAFVRESPTVVMEIPVAVLTDSPVPMLSAFTIWPPLAIQREIWSAGGIGPARQAVMERVSDPHISIMGRVEDRVAGTAFAAVHGPVAMVHAIETDPTLRRRGVAGRMMRQAAFWAADRGAERLALAVTRANVNALALYERMGFQEVAGYTYYARPEGWA</sequence>
<keyword evidence="1 4" id="KW-0808">Transferase</keyword>
<organism evidence="4 5">
    <name type="scientific">Paracoccus alcaliphilus</name>
    <dbReference type="NCBI Taxonomy" id="34002"/>
    <lineage>
        <taxon>Bacteria</taxon>
        <taxon>Pseudomonadati</taxon>
        <taxon>Pseudomonadota</taxon>
        <taxon>Alphaproteobacteria</taxon>
        <taxon>Rhodobacterales</taxon>
        <taxon>Paracoccaceae</taxon>
        <taxon>Paracoccus</taxon>
    </lineage>
</organism>
<dbReference type="GO" id="GO:0016747">
    <property type="term" value="F:acyltransferase activity, transferring groups other than amino-acyl groups"/>
    <property type="evidence" value="ECO:0007669"/>
    <property type="project" value="InterPro"/>
</dbReference>
<dbReference type="InterPro" id="IPR000182">
    <property type="entry name" value="GNAT_dom"/>
</dbReference>
<name>A0A1H8IA06_9RHOB</name>
<evidence type="ECO:0000259" key="3">
    <source>
        <dbReference type="PROSITE" id="PS51186"/>
    </source>
</evidence>